<gene>
    <name evidence="4" type="ORF">METZ01_LOCUS425186</name>
</gene>
<dbReference type="GO" id="GO:0005975">
    <property type="term" value="P:carbohydrate metabolic process"/>
    <property type="evidence" value="ECO:0007669"/>
    <property type="project" value="InterPro"/>
</dbReference>
<evidence type="ECO:0000313" key="4">
    <source>
        <dbReference type="EMBL" id="SVD72332.1"/>
    </source>
</evidence>
<accession>A0A382XMJ8</accession>
<proteinExistence type="predicted"/>
<evidence type="ECO:0000259" key="3">
    <source>
        <dbReference type="Pfam" id="PF02449"/>
    </source>
</evidence>
<keyword evidence="1" id="KW-0378">Hydrolase</keyword>
<keyword evidence="2" id="KW-0326">Glycosidase</keyword>
<dbReference type="SUPFAM" id="SSF51445">
    <property type="entry name" value="(Trans)glycosidases"/>
    <property type="match status" value="1"/>
</dbReference>
<dbReference type="GO" id="GO:0009341">
    <property type="term" value="C:beta-galactosidase complex"/>
    <property type="evidence" value="ECO:0007669"/>
    <property type="project" value="InterPro"/>
</dbReference>
<reference evidence="4" key="1">
    <citation type="submission" date="2018-05" db="EMBL/GenBank/DDBJ databases">
        <authorList>
            <person name="Lanie J.A."/>
            <person name="Ng W.-L."/>
            <person name="Kazmierczak K.M."/>
            <person name="Andrzejewski T.M."/>
            <person name="Davidsen T.M."/>
            <person name="Wayne K.J."/>
            <person name="Tettelin H."/>
            <person name="Glass J.I."/>
            <person name="Rusch D."/>
            <person name="Podicherti R."/>
            <person name="Tsui H.-C.T."/>
            <person name="Winkler M.E."/>
        </authorList>
    </citation>
    <scope>NUCLEOTIDE SEQUENCE</scope>
</reference>
<protein>
    <recommendedName>
        <fullName evidence="3">Glycoside hydrolase family 42 N-terminal domain-containing protein</fullName>
    </recommendedName>
</protein>
<feature type="non-terminal residue" evidence="4">
    <location>
        <position position="1"/>
    </location>
</feature>
<dbReference type="EMBL" id="UINC01169004">
    <property type="protein sequence ID" value="SVD72332.1"/>
    <property type="molecule type" value="Genomic_DNA"/>
</dbReference>
<feature type="domain" description="Glycoside hydrolase family 42 N-terminal" evidence="3">
    <location>
        <begin position="113"/>
        <end position="232"/>
    </location>
</feature>
<dbReference type="InterPro" id="IPR017853">
    <property type="entry name" value="GH"/>
</dbReference>
<dbReference type="InterPro" id="IPR013529">
    <property type="entry name" value="Glyco_hydro_42_N"/>
</dbReference>
<evidence type="ECO:0000256" key="1">
    <source>
        <dbReference type="ARBA" id="ARBA00022801"/>
    </source>
</evidence>
<dbReference type="GO" id="GO:0004565">
    <property type="term" value="F:beta-galactosidase activity"/>
    <property type="evidence" value="ECO:0007669"/>
    <property type="project" value="InterPro"/>
</dbReference>
<dbReference type="Gene3D" id="3.20.20.80">
    <property type="entry name" value="Glycosidases"/>
    <property type="match status" value="1"/>
</dbReference>
<evidence type="ECO:0000256" key="2">
    <source>
        <dbReference type="ARBA" id="ARBA00023295"/>
    </source>
</evidence>
<dbReference type="Pfam" id="PF02449">
    <property type="entry name" value="Glyco_hydro_42"/>
    <property type="match status" value="1"/>
</dbReference>
<feature type="non-terminal residue" evidence="4">
    <location>
        <position position="269"/>
    </location>
</feature>
<organism evidence="4">
    <name type="scientific">marine metagenome</name>
    <dbReference type="NCBI Taxonomy" id="408172"/>
    <lineage>
        <taxon>unclassified sequences</taxon>
        <taxon>metagenomes</taxon>
        <taxon>ecological metagenomes</taxon>
    </lineage>
</organism>
<dbReference type="AlphaFoldDB" id="A0A382XMJ8"/>
<name>A0A382XMJ8_9ZZZZ</name>
<sequence length="269" mass="30773">AEANFTVVYGPVDGFSVESVKRHLALCQKHGLKAIAHCRAPIDQWPDGPACWGYRLWDEPPAKMFGDLAKRLAEVRKLRPGRLGDINLYPDYAKPNQLGVETYDQYVSLFLATVDVDVLCMDHYPIFKPQQDSRHRYCRNLETMRKFSLKKGIPFWNYFNTAPFGPHTDPTEAQVRWQIYTSIAYGAKGVNYFTYGTPKTFEFPKGSSILRRDGTRTRHWQQAKRINGAIKNLGPTLMKLTNTGMYRVEPKDDPAKVLKGCPITNLKRV</sequence>